<gene>
    <name evidence="5" type="primary">gpr_2</name>
    <name evidence="5" type="ORF">Mlute_00251</name>
</gene>
<dbReference type="GO" id="GO:0016491">
    <property type="term" value="F:oxidoreductase activity"/>
    <property type="evidence" value="ECO:0007669"/>
    <property type="project" value="UniProtKB-KW"/>
</dbReference>
<comment type="similarity">
    <text evidence="1">Belongs to the shaker potassium channel beta subunit family.</text>
</comment>
<evidence type="ECO:0000259" key="4">
    <source>
        <dbReference type="Pfam" id="PF00248"/>
    </source>
</evidence>
<dbReference type="CDD" id="cd19074">
    <property type="entry name" value="Aldo_ket_red_shaker-like"/>
    <property type="match status" value="1"/>
</dbReference>
<dbReference type="GO" id="GO:0005829">
    <property type="term" value="C:cytosol"/>
    <property type="evidence" value="ECO:0007669"/>
    <property type="project" value="UniProtKB-ARBA"/>
</dbReference>
<evidence type="ECO:0000313" key="6">
    <source>
        <dbReference type="Proteomes" id="UP000265800"/>
    </source>
</evidence>
<organism evidence="5 6">
    <name type="scientific">Meiothermus luteus</name>
    <dbReference type="NCBI Taxonomy" id="2026184"/>
    <lineage>
        <taxon>Bacteria</taxon>
        <taxon>Thermotogati</taxon>
        <taxon>Deinococcota</taxon>
        <taxon>Deinococci</taxon>
        <taxon>Thermales</taxon>
        <taxon>Thermaceae</taxon>
        <taxon>Meiothermus</taxon>
    </lineage>
</organism>
<proteinExistence type="inferred from homology"/>
<feature type="domain" description="NADP-dependent oxidoreductase" evidence="4">
    <location>
        <begin position="17"/>
        <end position="314"/>
    </location>
</feature>
<dbReference type="InterPro" id="IPR023210">
    <property type="entry name" value="NADP_OxRdtase_dom"/>
</dbReference>
<name>A0A399F204_9DEIN</name>
<keyword evidence="6" id="KW-1185">Reference proteome</keyword>
<dbReference type="Pfam" id="PF00248">
    <property type="entry name" value="Aldo_ket_red"/>
    <property type="match status" value="1"/>
</dbReference>
<dbReference type="OrthoDB" id="9773828at2"/>
<comment type="caution">
    <text evidence="5">The sequence shown here is derived from an EMBL/GenBank/DDBJ whole genome shotgun (WGS) entry which is preliminary data.</text>
</comment>
<dbReference type="Proteomes" id="UP000265800">
    <property type="component" value="Unassembled WGS sequence"/>
</dbReference>
<keyword evidence="2" id="KW-0521">NADP</keyword>
<dbReference type="EC" id="1.1.1.-" evidence="5"/>
<evidence type="ECO:0000256" key="1">
    <source>
        <dbReference type="ARBA" id="ARBA00006515"/>
    </source>
</evidence>
<dbReference type="InterPro" id="IPR036812">
    <property type="entry name" value="NAD(P)_OxRdtase_dom_sf"/>
</dbReference>
<accession>A0A399F204</accession>
<dbReference type="SUPFAM" id="SSF51430">
    <property type="entry name" value="NAD(P)-linked oxidoreductase"/>
    <property type="match status" value="1"/>
</dbReference>
<dbReference type="FunFam" id="3.20.20.100:FF:000004">
    <property type="entry name" value="Oxidoreductase, aldo/keto reductase"/>
    <property type="match status" value="1"/>
</dbReference>
<dbReference type="PRINTS" id="PR01577">
    <property type="entry name" value="KCNABCHANNEL"/>
</dbReference>
<dbReference type="PANTHER" id="PTHR43150:SF2">
    <property type="entry name" value="HYPERKINETIC, ISOFORM M"/>
    <property type="match status" value="1"/>
</dbReference>
<dbReference type="Gene3D" id="3.20.20.100">
    <property type="entry name" value="NADP-dependent oxidoreductase domain"/>
    <property type="match status" value="1"/>
</dbReference>
<dbReference type="AlphaFoldDB" id="A0A399F204"/>
<sequence>MPMRYRKLGQWGLKVSEISLGAWVTYGDAVKDLERIKEITRIAYEGGVNFFDNADVYAKGLAEELMTKALLEQFPRHELVLSSKVFWPTSEDANGRGLSRKHVRESLERSLKRMGTDYLDLYFCHRYDPEVPMEEIVTTMSNLVDRGLVLYWGTSEWPAARIVEAVQFARANGLHPPAVEQPQYSMLYRERVEQEILPETERFGLGVVVWSPLAMGMLTGRYDEGIPKDSRFERYPQFASRFLNEENVKKVKELKKVAEEVGLTRTQLALAWVLRQKGVTSAITGATQPEQIKESLGAAGVDLPPEVVERIDQILGKA</sequence>
<evidence type="ECO:0000256" key="3">
    <source>
        <dbReference type="ARBA" id="ARBA00023002"/>
    </source>
</evidence>
<reference evidence="5 6" key="1">
    <citation type="submission" date="2018-08" db="EMBL/GenBank/DDBJ databases">
        <title>Meiothermus luteus KCTC 52599 genome sequencing project.</title>
        <authorList>
            <person name="Da Costa M.S."/>
            <person name="Albuquerque L."/>
            <person name="Raposo P."/>
            <person name="Froufe H.J.C."/>
            <person name="Barroso C.S."/>
            <person name="Egas C."/>
        </authorList>
    </citation>
    <scope>NUCLEOTIDE SEQUENCE [LARGE SCALE GENOMIC DNA]</scope>
    <source>
        <strain evidence="5 6">KCTC 52599</strain>
    </source>
</reference>
<evidence type="ECO:0000256" key="2">
    <source>
        <dbReference type="ARBA" id="ARBA00022857"/>
    </source>
</evidence>
<dbReference type="EMBL" id="QWKZ01000004">
    <property type="protein sequence ID" value="RIH89736.1"/>
    <property type="molecule type" value="Genomic_DNA"/>
</dbReference>
<protein>
    <submittedName>
        <fullName evidence="5">L-glyceraldehyde 3-phosphate reductase</fullName>
        <ecNumber evidence="5">1.1.1.-</ecNumber>
    </submittedName>
</protein>
<dbReference type="InterPro" id="IPR005399">
    <property type="entry name" value="K_chnl_volt-dep_bsu_KCNAB-rel"/>
</dbReference>
<dbReference type="PANTHER" id="PTHR43150">
    <property type="entry name" value="HYPERKINETIC, ISOFORM M"/>
    <property type="match status" value="1"/>
</dbReference>
<keyword evidence="3 5" id="KW-0560">Oxidoreductase</keyword>
<evidence type="ECO:0000313" key="5">
    <source>
        <dbReference type="EMBL" id="RIH89736.1"/>
    </source>
</evidence>